<reference evidence="1" key="1">
    <citation type="submission" date="2020-04" db="EMBL/GenBank/DDBJ databases">
        <authorList>
            <person name="Hogendoorn C."/>
        </authorList>
    </citation>
    <scope>NUCLEOTIDE SEQUENCE</scope>
    <source>
        <strain evidence="1">FAVT5</strain>
    </source>
</reference>
<name>A0ACA8ZD61_9BACL</name>
<dbReference type="EMBL" id="LR792684">
    <property type="protein sequence ID" value="CAB3395561.1"/>
    <property type="molecule type" value="Genomic_DNA"/>
</dbReference>
<proteinExistence type="predicted"/>
<protein>
    <submittedName>
        <fullName evidence="1">Uncharacterized protein</fullName>
    </submittedName>
</protein>
<sequence>MRNPDTRTFVSRTTKGRATRLIRVAFLFEQSEYPLLFLHPSTYRSPPPRTFGASLPKPIPLEPVVGSPILFPGNVRQQAAKEQPVFHSMSPPRHPRHAIVATKTPRWLEVLVLYKAHDLTTRDQFCCSFIIQDAKNRLSELVHKAMRNGPQMITVRGKTGGRRGVHLGI</sequence>
<gene>
    <name evidence="1" type="ORF">FAVT5_3449</name>
</gene>
<dbReference type="Proteomes" id="UP000501793">
    <property type="component" value="Chromosome"/>
</dbReference>
<accession>A0ACA8ZD61</accession>
<organism evidence="1 2">
    <name type="scientific">Kyrpidia spormannii</name>
    <dbReference type="NCBI Taxonomy" id="2055160"/>
    <lineage>
        <taxon>Bacteria</taxon>
        <taxon>Bacillati</taxon>
        <taxon>Bacillota</taxon>
        <taxon>Bacilli</taxon>
        <taxon>Bacillales</taxon>
        <taxon>Alicyclobacillaceae</taxon>
        <taxon>Kyrpidia</taxon>
    </lineage>
</organism>
<evidence type="ECO:0000313" key="2">
    <source>
        <dbReference type="Proteomes" id="UP000501793"/>
    </source>
</evidence>
<evidence type="ECO:0000313" key="1">
    <source>
        <dbReference type="EMBL" id="CAB3395561.1"/>
    </source>
</evidence>
<keyword evidence="2" id="KW-1185">Reference proteome</keyword>